<dbReference type="InterPro" id="IPR044020">
    <property type="entry name" value="DUF5676"/>
</dbReference>
<reference evidence="2" key="2">
    <citation type="submission" date="2021-05" db="EMBL/GenBank/DDBJ databases">
        <title>Protein family content uncovers lineage relationships and bacterial pathway maintenance mechanisms in DPANN archaea.</title>
        <authorList>
            <person name="Castelle C.J."/>
            <person name="Meheust R."/>
            <person name="Jaffe A.L."/>
            <person name="Seitz K."/>
            <person name="Gong X."/>
            <person name="Baker B.J."/>
            <person name="Banfield J.F."/>
        </authorList>
    </citation>
    <scope>NUCLEOTIDE SEQUENCE</scope>
    <source>
        <strain evidence="2">RIFCSPHIGHO2_01_FULL_AR10_44_11</strain>
    </source>
</reference>
<evidence type="ECO:0000313" key="2">
    <source>
        <dbReference type="EMBL" id="MBS3057368.1"/>
    </source>
</evidence>
<accession>A0A8T4KQH3</accession>
<dbReference type="Pfam" id="PF18926">
    <property type="entry name" value="DUF5676"/>
    <property type="match status" value="1"/>
</dbReference>
<dbReference type="Proteomes" id="UP000677687">
    <property type="component" value="Unassembled WGS sequence"/>
</dbReference>
<gene>
    <name evidence="2" type="ORF">J4415_01950</name>
</gene>
<feature type="transmembrane region" description="Helical" evidence="1">
    <location>
        <begin position="12"/>
        <end position="32"/>
    </location>
</feature>
<keyword evidence="1" id="KW-0472">Membrane</keyword>
<reference evidence="2" key="1">
    <citation type="submission" date="2021-03" db="EMBL/GenBank/DDBJ databases">
        <authorList>
            <person name="Jaffe A."/>
        </authorList>
    </citation>
    <scope>NUCLEOTIDE SEQUENCE</scope>
    <source>
        <strain evidence="2">RIFCSPHIGHO2_01_FULL_AR10_44_11</strain>
    </source>
</reference>
<evidence type="ECO:0000313" key="3">
    <source>
        <dbReference type="Proteomes" id="UP000677687"/>
    </source>
</evidence>
<proteinExistence type="predicted"/>
<organism evidence="2 3">
    <name type="scientific">Candidatus Iainarchaeum sp</name>
    <dbReference type="NCBI Taxonomy" id="3101447"/>
    <lineage>
        <taxon>Archaea</taxon>
        <taxon>Candidatus Iainarchaeota</taxon>
        <taxon>Candidatus Iainarchaeia</taxon>
        <taxon>Candidatus Iainarchaeales</taxon>
        <taxon>Candidatus Iainarchaeaceae</taxon>
        <taxon>Candidatus Iainarchaeum</taxon>
    </lineage>
</organism>
<dbReference type="EMBL" id="JAGVWD010000025">
    <property type="protein sequence ID" value="MBS3057368.1"/>
    <property type="molecule type" value="Genomic_DNA"/>
</dbReference>
<dbReference type="AlphaFoldDB" id="A0A8T4KQH3"/>
<sequence>MKGIYDIKNAAIAGGIIVTVLYVICAAAFAIAPEQALKLARIWMHGVALLPVEAIRITALQFVAGLIASFIAGAVIGIVFAAVCKYVCCKEK</sequence>
<protein>
    <submittedName>
        <fullName evidence="2">Uncharacterized protein</fullName>
    </submittedName>
</protein>
<keyword evidence="1" id="KW-1133">Transmembrane helix</keyword>
<feature type="transmembrane region" description="Helical" evidence="1">
    <location>
        <begin position="59"/>
        <end position="83"/>
    </location>
</feature>
<evidence type="ECO:0000256" key="1">
    <source>
        <dbReference type="SAM" id="Phobius"/>
    </source>
</evidence>
<keyword evidence="1" id="KW-0812">Transmembrane</keyword>
<name>A0A8T4KQH3_9ARCH</name>
<comment type="caution">
    <text evidence="2">The sequence shown here is derived from an EMBL/GenBank/DDBJ whole genome shotgun (WGS) entry which is preliminary data.</text>
</comment>